<protein>
    <recommendedName>
        <fullName evidence="2">CP12 domain-containing protein</fullName>
    </recommendedName>
</protein>
<evidence type="ECO:0000259" key="2">
    <source>
        <dbReference type="SMART" id="SM01093"/>
    </source>
</evidence>
<evidence type="ECO:0000256" key="1">
    <source>
        <dbReference type="SAM" id="MobiDB-lite"/>
    </source>
</evidence>
<reference evidence="3 4" key="1">
    <citation type="submission" date="2015-01" db="EMBL/GenBank/DDBJ databases">
        <title>Lifestyle Evolution in Cyanobacterial Symbionts of Sponges.</title>
        <authorList>
            <person name="Burgsdorf I."/>
            <person name="Slaby B.M."/>
            <person name="Handley K.M."/>
            <person name="Haber M."/>
            <person name="Blom J."/>
            <person name="Marshall C.W."/>
            <person name="Gilbert J.A."/>
            <person name="Hentschel U."/>
            <person name="Steindler L."/>
        </authorList>
    </citation>
    <scope>NUCLEOTIDE SEQUENCE [LARGE SCALE GENOMIC DNA]</scope>
    <source>
        <strain evidence="3">SP3</strain>
    </source>
</reference>
<dbReference type="EMBL" id="JXQG01000004">
    <property type="protein sequence ID" value="KKZ13164.1"/>
    <property type="molecule type" value="Genomic_DNA"/>
</dbReference>
<dbReference type="Pfam" id="PF02672">
    <property type="entry name" value="CP12"/>
    <property type="match status" value="1"/>
</dbReference>
<evidence type="ECO:0000313" key="3">
    <source>
        <dbReference type="EMBL" id="KKZ13164.1"/>
    </source>
</evidence>
<name>A0A0G2IWZ7_9SYNE</name>
<dbReference type="InterPro" id="IPR003823">
    <property type="entry name" value="CP12_dom"/>
</dbReference>
<organism evidence="3 4">
    <name type="scientific">Candidatus Synechococcus spongiarum SP3</name>
    <dbReference type="NCBI Taxonomy" id="1604020"/>
    <lineage>
        <taxon>Bacteria</taxon>
        <taxon>Bacillati</taxon>
        <taxon>Cyanobacteriota</taxon>
        <taxon>Cyanophyceae</taxon>
        <taxon>Synechococcales</taxon>
        <taxon>Synechococcaceae</taxon>
        <taxon>Synechococcus</taxon>
    </lineage>
</organism>
<accession>A0A0G2IWZ7</accession>
<dbReference type="SMART" id="SM01093">
    <property type="entry name" value="CP12"/>
    <property type="match status" value="1"/>
</dbReference>
<feature type="domain" description="CP12" evidence="2">
    <location>
        <begin position="4"/>
        <end position="72"/>
    </location>
</feature>
<dbReference type="PATRIC" id="fig|1604020.3.peg.1228"/>
<sequence length="72" mass="8565">MKTIDDHIRKDEDEMLKAKAEGRDGKVRHLEEELRDLKEYKQHHPEDSHDPSTLEVYCDSNPEAPECRIYED</sequence>
<feature type="compositionally biased region" description="Basic and acidic residues" evidence="1">
    <location>
        <begin position="36"/>
        <end position="52"/>
    </location>
</feature>
<gene>
    <name evidence="3" type="ORF">TE42_01375</name>
</gene>
<feature type="region of interest" description="Disordered" evidence="1">
    <location>
        <begin position="36"/>
        <end position="59"/>
    </location>
</feature>
<dbReference type="AlphaFoldDB" id="A0A0G2IWZ7"/>
<comment type="caution">
    <text evidence="3">The sequence shown here is derived from an EMBL/GenBank/DDBJ whole genome shotgun (WGS) entry which is preliminary data.</text>
</comment>
<dbReference type="Proteomes" id="UP000035067">
    <property type="component" value="Unassembled WGS sequence"/>
</dbReference>
<proteinExistence type="predicted"/>
<evidence type="ECO:0000313" key="4">
    <source>
        <dbReference type="Proteomes" id="UP000035067"/>
    </source>
</evidence>